<organism evidence="1 2">
    <name type="scientific">Pseudomonas syringae</name>
    <dbReference type="NCBI Taxonomy" id="317"/>
    <lineage>
        <taxon>Bacteria</taxon>
        <taxon>Pseudomonadati</taxon>
        <taxon>Pseudomonadota</taxon>
        <taxon>Gammaproteobacteria</taxon>
        <taxon>Pseudomonadales</taxon>
        <taxon>Pseudomonadaceae</taxon>
        <taxon>Pseudomonas</taxon>
    </lineage>
</organism>
<dbReference type="EMBL" id="WKEU01000028">
    <property type="protein sequence ID" value="MCF5063048.1"/>
    <property type="molecule type" value="Genomic_DNA"/>
</dbReference>
<protein>
    <submittedName>
        <fullName evidence="1">Uncharacterized protein</fullName>
    </submittedName>
</protein>
<proteinExistence type="predicted"/>
<evidence type="ECO:0000313" key="2">
    <source>
        <dbReference type="Proteomes" id="UP000814207"/>
    </source>
</evidence>
<sequence>MTDQDSNTTGQAPTHRERFAEACAVQMLERHGSAAAHIAYDVRVTNNGQKHQVDGPFLTYVEAAISAEILRKSCRNARASSACYQDHPAITPQLIKDCQANRARLALELNLA</sequence>
<accession>A0A9Q3X4Y1</accession>
<dbReference type="Proteomes" id="UP000814207">
    <property type="component" value="Unassembled WGS sequence"/>
</dbReference>
<gene>
    <name evidence="1" type="ORF">GIW73_08865</name>
</gene>
<dbReference type="AlphaFoldDB" id="A0A9Q3X4Y1"/>
<reference evidence="1" key="1">
    <citation type="submission" date="2019-11" db="EMBL/GenBank/DDBJ databases">
        <title>Epiphytic Pseudomonas syringae from cherry orchards.</title>
        <authorList>
            <person name="Hulin M.T."/>
        </authorList>
    </citation>
    <scope>NUCLEOTIDE SEQUENCE</scope>
    <source>
        <strain evidence="1">PA-6-9A</strain>
    </source>
</reference>
<comment type="caution">
    <text evidence="1">The sequence shown here is derived from an EMBL/GenBank/DDBJ whole genome shotgun (WGS) entry which is preliminary data.</text>
</comment>
<name>A0A9Q3X4Y1_PSESX</name>
<evidence type="ECO:0000313" key="1">
    <source>
        <dbReference type="EMBL" id="MCF5063048.1"/>
    </source>
</evidence>